<sequence>MRPEVLIFLIPIVAIICGTIISLTKNAREHKSKNGAQLSEEETRIMQELHQSLHKMEKRIEALETIIINKK</sequence>
<dbReference type="RefSeq" id="WP_185659779.1">
    <property type="nucleotide sequence ID" value="NZ_CAWPOO010000007.1"/>
</dbReference>
<dbReference type="InterPro" id="IPR009554">
    <property type="entry name" value="Phageshock_PspB"/>
</dbReference>
<protein>
    <recommendedName>
        <fullName evidence="4">Phage shock protein B</fullName>
    </recommendedName>
</protein>
<evidence type="ECO:0000313" key="3">
    <source>
        <dbReference type="Proteomes" id="UP000526501"/>
    </source>
</evidence>
<feature type="transmembrane region" description="Helical" evidence="1">
    <location>
        <begin position="6"/>
        <end position="24"/>
    </location>
</feature>
<name>A0A7X1B5A6_9BACT</name>
<dbReference type="Proteomes" id="UP000526501">
    <property type="component" value="Unassembled WGS sequence"/>
</dbReference>
<accession>A0A7X1B5A6</accession>
<evidence type="ECO:0000256" key="1">
    <source>
        <dbReference type="SAM" id="Phobius"/>
    </source>
</evidence>
<evidence type="ECO:0000313" key="2">
    <source>
        <dbReference type="EMBL" id="MBC2605891.1"/>
    </source>
</evidence>
<keyword evidence="3" id="KW-1185">Reference proteome</keyword>
<dbReference type="Pfam" id="PF06667">
    <property type="entry name" value="PspB"/>
    <property type="match status" value="1"/>
</dbReference>
<keyword evidence="1" id="KW-1133">Transmembrane helix</keyword>
<dbReference type="AlphaFoldDB" id="A0A7X1B5A6"/>
<dbReference type="GO" id="GO:0009271">
    <property type="term" value="P:phage shock"/>
    <property type="evidence" value="ECO:0007669"/>
    <property type="project" value="InterPro"/>
</dbReference>
<gene>
    <name evidence="2" type="ORF">H5P27_07530</name>
</gene>
<reference evidence="2 3" key="1">
    <citation type="submission" date="2020-07" db="EMBL/GenBank/DDBJ databases">
        <authorList>
            <person name="Feng X."/>
        </authorList>
    </citation>
    <scope>NUCLEOTIDE SEQUENCE [LARGE SCALE GENOMIC DNA]</scope>
    <source>
        <strain evidence="2 3">JCM23202</strain>
    </source>
</reference>
<dbReference type="GO" id="GO:0006355">
    <property type="term" value="P:regulation of DNA-templated transcription"/>
    <property type="evidence" value="ECO:0007669"/>
    <property type="project" value="InterPro"/>
</dbReference>
<comment type="caution">
    <text evidence="2">The sequence shown here is derived from an EMBL/GenBank/DDBJ whole genome shotgun (WGS) entry which is preliminary data.</text>
</comment>
<keyword evidence="1" id="KW-0812">Transmembrane</keyword>
<keyword evidence="1" id="KW-0472">Membrane</keyword>
<dbReference type="EMBL" id="JACHVC010000007">
    <property type="protein sequence ID" value="MBC2605891.1"/>
    <property type="molecule type" value="Genomic_DNA"/>
</dbReference>
<organism evidence="2 3">
    <name type="scientific">Pelagicoccus albus</name>
    <dbReference type="NCBI Taxonomy" id="415222"/>
    <lineage>
        <taxon>Bacteria</taxon>
        <taxon>Pseudomonadati</taxon>
        <taxon>Verrucomicrobiota</taxon>
        <taxon>Opitutia</taxon>
        <taxon>Puniceicoccales</taxon>
        <taxon>Pelagicoccaceae</taxon>
        <taxon>Pelagicoccus</taxon>
    </lineage>
</organism>
<proteinExistence type="predicted"/>
<evidence type="ECO:0008006" key="4">
    <source>
        <dbReference type="Google" id="ProtNLM"/>
    </source>
</evidence>